<keyword evidence="7" id="KW-0732">Signal</keyword>
<organism evidence="16 17">
    <name type="scientific">Moelleriella libera RCEF 2490</name>
    <dbReference type="NCBI Taxonomy" id="1081109"/>
    <lineage>
        <taxon>Eukaryota</taxon>
        <taxon>Fungi</taxon>
        <taxon>Dikarya</taxon>
        <taxon>Ascomycota</taxon>
        <taxon>Pezizomycotina</taxon>
        <taxon>Sordariomycetes</taxon>
        <taxon>Hypocreomycetidae</taxon>
        <taxon>Hypocreales</taxon>
        <taxon>Clavicipitaceae</taxon>
        <taxon>Moelleriella</taxon>
    </lineage>
</organism>
<evidence type="ECO:0000256" key="2">
    <source>
        <dbReference type="ARBA" id="ARBA00003969"/>
    </source>
</evidence>
<dbReference type="GO" id="GO:0005576">
    <property type="term" value="C:extracellular region"/>
    <property type="evidence" value="ECO:0007669"/>
    <property type="project" value="UniProtKB-SubCell"/>
</dbReference>
<dbReference type="OrthoDB" id="5795902at2759"/>
<dbReference type="GO" id="GO:0005975">
    <property type="term" value="P:carbohydrate metabolic process"/>
    <property type="evidence" value="ECO:0007669"/>
    <property type="project" value="InterPro"/>
</dbReference>
<dbReference type="Gene3D" id="3.20.20.70">
    <property type="entry name" value="Aldolase class I"/>
    <property type="match status" value="1"/>
</dbReference>
<comment type="subcellular location">
    <subcellularLocation>
        <location evidence="3">Secreted</location>
    </subcellularLocation>
</comment>
<comment type="catalytic activity">
    <reaction evidence="1 13">
        <text>Hydrolysis of terminal, non-reducing alpha-D-galactose residues in alpha-D-galactosides, including galactose oligosaccharides, galactomannans and galactolipids.</text>
        <dbReference type="EC" id="3.2.1.22"/>
    </reaction>
</comment>
<dbReference type="PANTHER" id="PTHR11452:SF91">
    <property type="entry name" value="ALPHA-GALACTOSIDASE A-RELATED"/>
    <property type="match status" value="1"/>
</dbReference>
<dbReference type="Pfam" id="PF17801">
    <property type="entry name" value="Melibiase_C"/>
    <property type="match status" value="1"/>
</dbReference>
<keyword evidence="8" id="KW-0430">Lectin</keyword>
<reference evidence="16 17" key="1">
    <citation type="journal article" date="2016" name="Genome Biol. Evol.">
        <title>Divergent and convergent evolution of fungal pathogenicity.</title>
        <authorList>
            <person name="Shang Y."/>
            <person name="Xiao G."/>
            <person name="Zheng P."/>
            <person name="Cen K."/>
            <person name="Zhan S."/>
            <person name="Wang C."/>
        </authorList>
    </citation>
    <scope>NUCLEOTIDE SEQUENCE [LARGE SCALE GENOMIC DNA]</scope>
    <source>
        <strain evidence="16 17">RCEF 2490</strain>
    </source>
</reference>
<dbReference type="GO" id="GO:0004557">
    <property type="term" value="F:alpha-galactosidase activity"/>
    <property type="evidence" value="ECO:0007669"/>
    <property type="project" value="UniProtKB-EC"/>
</dbReference>
<evidence type="ECO:0000256" key="1">
    <source>
        <dbReference type="ARBA" id="ARBA00001255"/>
    </source>
</evidence>
<evidence type="ECO:0000256" key="13">
    <source>
        <dbReference type="RuleBase" id="RU361168"/>
    </source>
</evidence>
<evidence type="ECO:0000259" key="15">
    <source>
        <dbReference type="Pfam" id="PF17801"/>
    </source>
</evidence>
<dbReference type="Gene3D" id="2.60.40.1180">
    <property type="entry name" value="Golgi alpha-mannosidase II"/>
    <property type="match status" value="1"/>
</dbReference>
<dbReference type="InterPro" id="IPR035992">
    <property type="entry name" value="Ricin_B-like_lectins"/>
</dbReference>
<dbReference type="InterPro" id="IPR013785">
    <property type="entry name" value="Aldolase_TIM"/>
</dbReference>
<dbReference type="InterPro" id="IPR000772">
    <property type="entry name" value="Ricin_B_lectin"/>
</dbReference>
<dbReference type="PRINTS" id="PR00740">
    <property type="entry name" value="GLHYDRLASE27"/>
</dbReference>
<evidence type="ECO:0000313" key="16">
    <source>
        <dbReference type="EMBL" id="KZZ92991.1"/>
    </source>
</evidence>
<comment type="similarity">
    <text evidence="4 13">Belongs to the glycosyl hydrolase 27 family.</text>
</comment>
<dbReference type="SUPFAM" id="SSF51011">
    <property type="entry name" value="Glycosyl hydrolase domain"/>
    <property type="match status" value="1"/>
</dbReference>
<gene>
    <name evidence="16" type="ORF">AAL_06023</name>
</gene>
<evidence type="ECO:0000256" key="6">
    <source>
        <dbReference type="ARBA" id="ARBA00022525"/>
    </source>
</evidence>
<keyword evidence="10 13" id="KW-1015">Disulfide bond</keyword>
<comment type="caution">
    <text evidence="16">The sequence shown here is derived from an EMBL/GenBank/DDBJ whole genome shotgun (WGS) entry which is preliminary data.</text>
</comment>
<dbReference type="InterPro" id="IPR002241">
    <property type="entry name" value="Glyco_hydro_27"/>
</dbReference>
<dbReference type="Pfam" id="PF16499">
    <property type="entry name" value="Melibiase_2"/>
    <property type="match status" value="1"/>
</dbReference>
<keyword evidence="12 13" id="KW-0326">Glycosidase</keyword>
<dbReference type="InterPro" id="IPR013780">
    <property type="entry name" value="Glyco_hydro_b"/>
</dbReference>
<name>A0A167ZR44_9HYPO</name>
<dbReference type="InterPro" id="IPR017853">
    <property type="entry name" value="GH"/>
</dbReference>
<keyword evidence="11" id="KW-0325">Glycoprotein</keyword>
<evidence type="ECO:0000256" key="8">
    <source>
        <dbReference type="ARBA" id="ARBA00022734"/>
    </source>
</evidence>
<feature type="domain" description="Alpha galactosidase C-terminal" evidence="15">
    <location>
        <begin position="361"/>
        <end position="443"/>
    </location>
</feature>
<dbReference type="EC" id="3.2.1.22" evidence="5 13"/>
<dbReference type="AlphaFoldDB" id="A0A167ZR44"/>
<dbReference type="CDD" id="cd14792">
    <property type="entry name" value="GH27"/>
    <property type="match status" value="1"/>
</dbReference>
<evidence type="ECO:0000256" key="7">
    <source>
        <dbReference type="ARBA" id="ARBA00022729"/>
    </source>
</evidence>
<dbReference type="EMBL" id="AZGY01000014">
    <property type="protein sequence ID" value="KZZ92991.1"/>
    <property type="molecule type" value="Genomic_DNA"/>
</dbReference>
<evidence type="ECO:0000256" key="12">
    <source>
        <dbReference type="ARBA" id="ARBA00023295"/>
    </source>
</evidence>
<feature type="domain" description="Ricin B lectin" evidence="14">
    <location>
        <begin position="454"/>
        <end position="551"/>
    </location>
</feature>
<dbReference type="Proteomes" id="UP000078544">
    <property type="component" value="Unassembled WGS sequence"/>
</dbReference>
<dbReference type="PANTHER" id="PTHR11452">
    <property type="entry name" value="ALPHA-GALACTOSIDASE/ALPHA-N-ACETYLGALACTOSAMINIDASE"/>
    <property type="match status" value="1"/>
</dbReference>
<evidence type="ECO:0000256" key="5">
    <source>
        <dbReference type="ARBA" id="ARBA00012755"/>
    </source>
</evidence>
<evidence type="ECO:0000256" key="10">
    <source>
        <dbReference type="ARBA" id="ARBA00023157"/>
    </source>
</evidence>
<evidence type="ECO:0000256" key="4">
    <source>
        <dbReference type="ARBA" id="ARBA00009743"/>
    </source>
</evidence>
<dbReference type="Pfam" id="PF00652">
    <property type="entry name" value="Ricin_B_lectin"/>
    <property type="match status" value="1"/>
</dbReference>
<accession>A0A167ZR44</accession>
<evidence type="ECO:0000256" key="3">
    <source>
        <dbReference type="ARBA" id="ARBA00004613"/>
    </source>
</evidence>
<dbReference type="GO" id="GO:0030246">
    <property type="term" value="F:carbohydrate binding"/>
    <property type="evidence" value="ECO:0007669"/>
    <property type="project" value="UniProtKB-KW"/>
</dbReference>
<dbReference type="FunFam" id="3.20.20.70:FF:000177">
    <property type="entry name" value="Alpha-galactosidase"/>
    <property type="match status" value="1"/>
</dbReference>
<protein>
    <recommendedName>
        <fullName evidence="5 13">Alpha-galactosidase</fullName>
        <ecNumber evidence="5 13">3.2.1.22</ecNumber>
    </recommendedName>
    <alternativeName>
        <fullName evidence="13">Melibiase</fullName>
    </alternativeName>
</protein>
<dbReference type="STRING" id="1081109.A0A167ZR44"/>
<evidence type="ECO:0000256" key="9">
    <source>
        <dbReference type="ARBA" id="ARBA00022801"/>
    </source>
</evidence>
<evidence type="ECO:0000256" key="11">
    <source>
        <dbReference type="ARBA" id="ARBA00023180"/>
    </source>
</evidence>
<proteinExistence type="inferred from homology"/>
<dbReference type="Gene3D" id="2.80.10.50">
    <property type="match status" value="1"/>
</dbReference>
<keyword evidence="9 13" id="KW-0378">Hydrolase</keyword>
<evidence type="ECO:0000313" key="17">
    <source>
        <dbReference type="Proteomes" id="UP000078544"/>
    </source>
</evidence>
<dbReference type="SUPFAM" id="SSF50370">
    <property type="entry name" value="Ricin B-like lectins"/>
    <property type="match status" value="1"/>
</dbReference>
<comment type="function">
    <text evidence="2">Hydrolyzes a variety of simple alpha-D-galactoside as well as more complex molecules such as oligosaccharides and polysaccharides.</text>
</comment>
<keyword evidence="17" id="KW-1185">Reference proteome</keyword>
<keyword evidence="6" id="KW-0964">Secreted</keyword>
<sequence>MTLRKTLLSVIAAKSSALSVDDPQLRNSNLRESCVTAWHSMKTQWALTTACLAAQAMAAGQLDPLPLPPMGFNNWARFMTNINESIFVDAADAMAKNGLLAAGYNRLNLDDAWSTMSRAANGSMVCDAVKFPRGLPWLTKYMRSKGFVPGIYTDAGKLSCGGYPGALDHEKIDTRDFQAWGFEYLKMDGCNLPDDTEAKYHEIYSRWPRAIAASGKPLVFSNSAPAYFFDPDNLTDWYAVMGWAAEYGQLARHSADVATYPDGDGWSSIMYNYGVHVRLARFQRPGFFNDPDFLITDHPSLSFEEKKSHFALWCSFSAPLLLSVDIPSLSQDDLAFLRNKDLIAVNQDRLVEQATLVSRDDRWEVLTKSLENGDRLLTVLNRGAVTGTLKVPWDRIGLSSKAFGTASVRVKNLWTGNVRNVAIADGGIIASQVPSHGTAVFRITKSKSPVIPRGMVFNTLTLSCLTDQASGKVIWSECNASDAQVWAVNANGRVSSLLRPDACIVDDDGKIISHQDGCEKTSWVYKVSGNLISSVSGRCLTESANGTAAGVSCGHLLNEQVLALPVGVKVDRR</sequence>
<dbReference type="InterPro" id="IPR041233">
    <property type="entry name" value="Melibiase_C"/>
</dbReference>
<dbReference type="SUPFAM" id="SSF51445">
    <property type="entry name" value="(Trans)glycosidases"/>
    <property type="match status" value="1"/>
</dbReference>
<evidence type="ECO:0000259" key="14">
    <source>
        <dbReference type="Pfam" id="PF00652"/>
    </source>
</evidence>